<evidence type="ECO:0000256" key="1">
    <source>
        <dbReference type="SAM" id="MobiDB-lite"/>
    </source>
</evidence>
<accession>A0A645DP43</accession>
<reference evidence="2" key="1">
    <citation type="submission" date="2019-08" db="EMBL/GenBank/DDBJ databases">
        <authorList>
            <person name="Kucharzyk K."/>
            <person name="Murdoch R.W."/>
            <person name="Higgins S."/>
            <person name="Loffler F."/>
        </authorList>
    </citation>
    <scope>NUCLEOTIDE SEQUENCE</scope>
</reference>
<dbReference type="AlphaFoldDB" id="A0A645DP43"/>
<protein>
    <submittedName>
        <fullName evidence="2">Uncharacterized protein</fullName>
    </submittedName>
</protein>
<feature type="region of interest" description="Disordered" evidence="1">
    <location>
        <begin position="1"/>
        <end position="26"/>
    </location>
</feature>
<evidence type="ECO:0000313" key="2">
    <source>
        <dbReference type="EMBL" id="MPM90543.1"/>
    </source>
</evidence>
<comment type="caution">
    <text evidence="2">The sequence shown here is derived from an EMBL/GenBank/DDBJ whole genome shotgun (WGS) entry which is preliminary data.</text>
</comment>
<gene>
    <name evidence="2" type="ORF">SDC9_137664</name>
</gene>
<name>A0A645DP43_9ZZZZ</name>
<proteinExistence type="predicted"/>
<dbReference type="EMBL" id="VSSQ01037771">
    <property type="protein sequence ID" value="MPM90543.1"/>
    <property type="molecule type" value="Genomic_DNA"/>
</dbReference>
<sequence length="139" mass="16045">MVEQLSFRRRQRQRDRQLHDAGSGVVSDCQIQRQRRFSSRRDHAGKRVGVAFQRVLNSLAVRIPELQRQRPFFPGQPDCVFGYGDQLSDGRGGPFFHAQVKRQRFGVQENDAVHRGQRFLVAEEIDQPDRGRTAEAEAE</sequence>
<organism evidence="2">
    <name type="scientific">bioreactor metagenome</name>
    <dbReference type="NCBI Taxonomy" id="1076179"/>
    <lineage>
        <taxon>unclassified sequences</taxon>
        <taxon>metagenomes</taxon>
        <taxon>ecological metagenomes</taxon>
    </lineage>
</organism>